<accession>A0A517Z3Z1</accession>
<proteinExistence type="predicted"/>
<dbReference type="InterPro" id="IPR036291">
    <property type="entry name" value="NAD(P)-bd_dom_sf"/>
</dbReference>
<dbReference type="Proteomes" id="UP000320496">
    <property type="component" value="Chromosome"/>
</dbReference>
<dbReference type="EC" id="1.17.1.4" evidence="3"/>
<evidence type="ECO:0000313" key="4">
    <source>
        <dbReference type="Proteomes" id="UP000320496"/>
    </source>
</evidence>
<feature type="domain" description="XdhC Rossmann" evidence="2">
    <location>
        <begin position="194"/>
        <end position="336"/>
    </location>
</feature>
<keyword evidence="3" id="KW-0560">Oxidoreductase</keyword>
<keyword evidence="4" id="KW-1185">Reference proteome</keyword>
<dbReference type="PANTHER" id="PTHR30388:SF6">
    <property type="entry name" value="XANTHINE DEHYDROGENASE SUBUNIT A-RELATED"/>
    <property type="match status" value="1"/>
</dbReference>
<reference evidence="3 4" key="1">
    <citation type="submission" date="2019-02" db="EMBL/GenBank/DDBJ databases">
        <title>Deep-cultivation of Planctomycetes and their phenomic and genomic characterization uncovers novel biology.</title>
        <authorList>
            <person name="Wiegand S."/>
            <person name="Jogler M."/>
            <person name="Boedeker C."/>
            <person name="Pinto D."/>
            <person name="Vollmers J."/>
            <person name="Rivas-Marin E."/>
            <person name="Kohn T."/>
            <person name="Peeters S.H."/>
            <person name="Heuer A."/>
            <person name="Rast P."/>
            <person name="Oberbeckmann S."/>
            <person name="Bunk B."/>
            <person name="Jeske O."/>
            <person name="Meyerdierks A."/>
            <person name="Storesund J.E."/>
            <person name="Kallscheuer N."/>
            <person name="Luecker S."/>
            <person name="Lage O.M."/>
            <person name="Pohl T."/>
            <person name="Merkel B.J."/>
            <person name="Hornburger P."/>
            <person name="Mueller R.-W."/>
            <person name="Bruemmer F."/>
            <person name="Labrenz M."/>
            <person name="Spormann A.M."/>
            <person name="Op den Camp H."/>
            <person name="Overmann J."/>
            <person name="Amann R."/>
            <person name="Jetten M.S.M."/>
            <person name="Mascher T."/>
            <person name="Medema M.H."/>
            <person name="Devos D.P."/>
            <person name="Kaster A.-K."/>
            <person name="Ovreas L."/>
            <person name="Rohde M."/>
            <person name="Galperin M.Y."/>
            <person name="Jogler C."/>
        </authorList>
    </citation>
    <scope>NUCLEOTIDE SEQUENCE [LARGE SCALE GENOMIC DNA]</scope>
    <source>
        <strain evidence="3 4">Mal4</strain>
    </source>
</reference>
<sequence length="361" mass="39239">MRDVLARLLSAAEAGQPVAYTALVETRGSTPQKAGASMLVFADGSQTGTLGGGCVEAEVKRRALGLLTDGKTELLSFQLDSDYGWDDGLICGGRMQMLVDPLRATDDVAYYQHLRNAVESGTGCTEAVVIDAEKAGLPTGTRLLFDRNGNLLARRGDDGDFSAVVETLRPLSGRPRPYVQGGVSYLPQLTRCRLVIVGAGHVGQAVANLAADVGFDVWMVDDREEYCNPERQPRAERCIVGPIDDVLPGLEITSDTYCIIVTRGHNHDEEALYHLATTDARYVGMIGSKRKIKLIFEDLRREGIAEEQLARVHAPIGFDIGSQTVPEIAVSIVAELVAYRNLPEFQPDSIVRRPLLQKTTD</sequence>
<protein>
    <submittedName>
        <fullName evidence="3">Putative xanthine dehydrogenase subunit A</fullName>
        <ecNumber evidence="3">1.17.1.4</ecNumber>
    </submittedName>
</protein>
<gene>
    <name evidence="3" type="primary">pucA</name>
    <name evidence="3" type="ORF">Mal4_14550</name>
</gene>
<dbReference type="Pfam" id="PF13478">
    <property type="entry name" value="XdhC_C"/>
    <property type="match status" value="1"/>
</dbReference>
<dbReference type="SUPFAM" id="SSF51735">
    <property type="entry name" value="NAD(P)-binding Rossmann-fold domains"/>
    <property type="match status" value="1"/>
</dbReference>
<dbReference type="Pfam" id="PF02625">
    <property type="entry name" value="XdhC_CoxI"/>
    <property type="match status" value="1"/>
</dbReference>
<dbReference type="InterPro" id="IPR027051">
    <property type="entry name" value="XdhC_Rossmann_dom"/>
</dbReference>
<evidence type="ECO:0000313" key="3">
    <source>
        <dbReference type="EMBL" id="QDU37147.1"/>
    </source>
</evidence>
<dbReference type="RefSeq" id="WP_145367895.1">
    <property type="nucleotide sequence ID" value="NZ_CP036275.1"/>
</dbReference>
<evidence type="ECO:0000259" key="2">
    <source>
        <dbReference type="Pfam" id="PF13478"/>
    </source>
</evidence>
<dbReference type="KEGG" id="mri:Mal4_14550"/>
<dbReference type="Gene3D" id="3.40.50.720">
    <property type="entry name" value="NAD(P)-binding Rossmann-like Domain"/>
    <property type="match status" value="1"/>
</dbReference>
<evidence type="ECO:0000259" key="1">
    <source>
        <dbReference type="Pfam" id="PF02625"/>
    </source>
</evidence>
<dbReference type="OrthoDB" id="9773039at2"/>
<dbReference type="InterPro" id="IPR003777">
    <property type="entry name" value="XdhC_CoxI"/>
</dbReference>
<dbReference type="AlphaFoldDB" id="A0A517Z3Z1"/>
<dbReference type="EMBL" id="CP036275">
    <property type="protein sequence ID" value="QDU37147.1"/>
    <property type="molecule type" value="Genomic_DNA"/>
</dbReference>
<dbReference type="InterPro" id="IPR052698">
    <property type="entry name" value="MoCofactor_Util/Proc"/>
</dbReference>
<organism evidence="3 4">
    <name type="scientific">Maioricimonas rarisocia</name>
    <dbReference type="NCBI Taxonomy" id="2528026"/>
    <lineage>
        <taxon>Bacteria</taxon>
        <taxon>Pseudomonadati</taxon>
        <taxon>Planctomycetota</taxon>
        <taxon>Planctomycetia</taxon>
        <taxon>Planctomycetales</taxon>
        <taxon>Planctomycetaceae</taxon>
        <taxon>Maioricimonas</taxon>
    </lineage>
</organism>
<dbReference type="PANTHER" id="PTHR30388">
    <property type="entry name" value="ALDEHYDE OXIDOREDUCTASE MOLYBDENUM COFACTOR ASSEMBLY PROTEIN"/>
    <property type="match status" value="1"/>
</dbReference>
<dbReference type="GO" id="GO:0004854">
    <property type="term" value="F:xanthine dehydrogenase activity"/>
    <property type="evidence" value="ECO:0007669"/>
    <property type="project" value="UniProtKB-EC"/>
</dbReference>
<feature type="domain" description="XdhC- CoxI" evidence="1">
    <location>
        <begin position="12"/>
        <end position="77"/>
    </location>
</feature>
<name>A0A517Z3Z1_9PLAN</name>